<feature type="region of interest" description="Disordered" evidence="1">
    <location>
        <begin position="268"/>
        <end position="292"/>
    </location>
</feature>
<organism evidence="3 4">
    <name type="scientific">Mycena venus</name>
    <dbReference type="NCBI Taxonomy" id="2733690"/>
    <lineage>
        <taxon>Eukaryota</taxon>
        <taxon>Fungi</taxon>
        <taxon>Dikarya</taxon>
        <taxon>Basidiomycota</taxon>
        <taxon>Agaricomycotina</taxon>
        <taxon>Agaricomycetes</taxon>
        <taxon>Agaricomycetidae</taxon>
        <taxon>Agaricales</taxon>
        <taxon>Marasmiineae</taxon>
        <taxon>Mycenaceae</taxon>
        <taxon>Mycena</taxon>
    </lineage>
</organism>
<evidence type="ECO:0000313" key="4">
    <source>
        <dbReference type="Proteomes" id="UP000620124"/>
    </source>
</evidence>
<feature type="transmembrane region" description="Helical" evidence="2">
    <location>
        <begin position="175"/>
        <end position="195"/>
    </location>
</feature>
<feature type="compositionally biased region" description="Basic and acidic residues" evidence="1">
    <location>
        <begin position="368"/>
        <end position="384"/>
    </location>
</feature>
<keyword evidence="2" id="KW-1133">Transmembrane helix</keyword>
<feature type="transmembrane region" description="Helical" evidence="2">
    <location>
        <begin position="207"/>
        <end position="231"/>
    </location>
</feature>
<evidence type="ECO:0000256" key="2">
    <source>
        <dbReference type="SAM" id="Phobius"/>
    </source>
</evidence>
<name>A0A8H7CH34_9AGAR</name>
<keyword evidence="2" id="KW-0472">Membrane</keyword>
<dbReference type="Proteomes" id="UP000620124">
    <property type="component" value="Unassembled WGS sequence"/>
</dbReference>
<dbReference type="AlphaFoldDB" id="A0A8H7CH34"/>
<feature type="transmembrane region" description="Helical" evidence="2">
    <location>
        <begin position="90"/>
        <end position="110"/>
    </location>
</feature>
<dbReference type="OrthoDB" id="3210850at2759"/>
<dbReference type="PANTHER" id="PTHR38848">
    <property type="entry name" value="G-PROTEIN COUPLED RECEPTORS FAMILY 3 PROFILE DOMAIN-CONTAINING PROTEIN"/>
    <property type="match status" value="1"/>
</dbReference>
<feature type="transmembrane region" description="Helical" evidence="2">
    <location>
        <begin position="16"/>
        <end position="34"/>
    </location>
</feature>
<evidence type="ECO:0000313" key="3">
    <source>
        <dbReference type="EMBL" id="KAF7337150.1"/>
    </source>
</evidence>
<dbReference type="EMBL" id="JACAZI010000022">
    <property type="protein sequence ID" value="KAF7337150.1"/>
    <property type="molecule type" value="Genomic_DNA"/>
</dbReference>
<feature type="region of interest" description="Disordered" evidence="1">
    <location>
        <begin position="322"/>
        <end position="390"/>
    </location>
</feature>
<keyword evidence="2" id="KW-0812">Transmembrane</keyword>
<dbReference type="PANTHER" id="PTHR38848:SF3">
    <property type="entry name" value="G-PROTEIN COUPLED RECEPTORS FAMILY 3 PROFILE DOMAIN-CONTAINING PROTEIN"/>
    <property type="match status" value="1"/>
</dbReference>
<accession>A0A8H7CH34</accession>
<sequence length="390" mass="43091">MDHLSHTLFPDPHTKLLSALVHLLGITLLTHFLSRRLSAENLTSREAWARISWPRLCILLVLLDSYLFMLSGGLLIFGVGLGRDGLACGAGIYLCVIFYTSSKFLIYAFLTEKVYIVWENGVRPRLKSPVYLICMGTVALYIAVILAMFFGRIAEFRSGDGACVIGLKPTASLPLLAYDLYINALLTSLFLWPLLRVKFANPRLKRVATRTLVASIAALTTSTVNITVLTILHGRELGWLCLGSCGIDVVFNAAALFWVTSGSLASSSTEKDSAERQATPQASIRPGSGISQRSQLKFKPFHLRPKSGLSRPPAQFEIHVTTTSEVETSPPIRHAELEPESPLEEKKNNELPYEPKSQSQAPLEATEDERRYATESKRLSDAESQKTLNV</sequence>
<comment type="caution">
    <text evidence="3">The sequence shown here is derived from an EMBL/GenBank/DDBJ whole genome shotgun (WGS) entry which is preliminary data.</text>
</comment>
<proteinExistence type="predicted"/>
<reference evidence="3" key="1">
    <citation type="submission" date="2020-05" db="EMBL/GenBank/DDBJ databases">
        <title>Mycena genomes resolve the evolution of fungal bioluminescence.</title>
        <authorList>
            <person name="Tsai I.J."/>
        </authorList>
    </citation>
    <scope>NUCLEOTIDE SEQUENCE</scope>
    <source>
        <strain evidence="3">CCC161011</strain>
    </source>
</reference>
<feature type="compositionally biased region" description="Basic and acidic residues" evidence="1">
    <location>
        <begin position="333"/>
        <end position="349"/>
    </location>
</feature>
<evidence type="ECO:0000256" key="1">
    <source>
        <dbReference type="SAM" id="MobiDB-lite"/>
    </source>
</evidence>
<keyword evidence="4" id="KW-1185">Reference proteome</keyword>
<feature type="transmembrane region" description="Helical" evidence="2">
    <location>
        <begin position="130"/>
        <end position="150"/>
    </location>
</feature>
<gene>
    <name evidence="3" type="ORF">MVEN_02153000</name>
</gene>
<protein>
    <submittedName>
        <fullName evidence="3">Uncharacterized protein</fullName>
    </submittedName>
</protein>
<feature type="transmembrane region" description="Helical" evidence="2">
    <location>
        <begin position="55"/>
        <end position="78"/>
    </location>
</feature>